<accession>A0A147BBG6</accession>
<dbReference type="AlphaFoldDB" id="A0A147BBG6"/>
<organism evidence="1">
    <name type="scientific">Ixodes ricinus</name>
    <name type="common">Common tick</name>
    <name type="synonym">Acarus ricinus</name>
    <dbReference type="NCBI Taxonomy" id="34613"/>
    <lineage>
        <taxon>Eukaryota</taxon>
        <taxon>Metazoa</taxon>
        <taxon>Ecdysozoa</taxon>
        <taxon>Arthropoda</taxon>
        <taxon>Chelicerata</taxon>
        <taxon>Arachnida</taxon>
        <taxon>Acari</taxon>
        <taxon>Parasitiformes</taxon>
        <taxon>Ixodida</taxon>
        <taxon>Ixodoidea</taxon>
        <taxon>Ixodidae</taxon>
        <taxon>Ixodinae</taxon>
        <taxon>Ixodes</taxon>
    </lineage>
</organism>
<dbReference type="EMBL" id="GEGO01007592">
    <property type="protein sequence ID" value="JAR87812.1"/>
    <property type="molecule type" value="Transcribed_RNA"/>
</dbReference>
<feature type="non-terminal residue" evidence="1">
    <location>
        <position position="1"/>
    </location>
</feature>
<evidence type="ECO:0000313" key="1">
    <source>
        <dbReference type="EMBL" id="JAR87812.1"/>
    </source>
</evidence>
<name>A0A147BBG6_IXORI</name>
<protein>
    <submittedName>
        <fullName evidence="1">Uncharacterized protein</fullName>
    </submittedName>
</protein>
<proteinExistence type="predicted"/>
<reference evidence="1" key="1">
    <citation type="journal article" date="2018" name="PLoS Negl. Trop. Dis.">
        <title>Sialome diversity of ticks revealed by RNAseq of single tick salivary glands.</title>
        <authorList>
            <person name="Perner J."/>
            <person name="Kropackova S."/>
            <person name="Kopacek P."/>
            <person name="Ribeiro J.M."/>
        </authorList>
    </citation>
    <scope>NUCLEOTIDE SEQUENCE</scope>
    <source>
        <strain evidence="1">Siblings of single egg batch collected in Ceske Budejovice</strain>
        <tissue evidence="1">Salivary glands</tissue>
    </source>
</reference>
<sequence>ENVPFPLRTDGWVERPLELAGLSRDKVWRCLQYETNSLRQAHQEWAFKKEGKVCNVRWNTSDGSGISLNRDICFSSTKTAPYVVSERFLRSTGSVMGGIGRLPLSTSGGRKNLRPQPEPPMNLSGSCLSSQAEALLLKGLEFAPSIMPSRVNQLAAVHQIVSKTSEHAMTTVFRIWLPTGVHTWGETTRKTRVSLSHERTPPGPT</sequence>